<accession>F2LTW7</accession>
<dbReference type="PANTHER" id="PTHR43340">
    <property type="entry name" value="HYPOXANTHINE-GUANINE PHOSPHORIBOSYLTRANSFERASE"/>
    <property type="match status" value="1"/>
</dbReference>
<feature type="domain" description="Phosphoribosyltransferase" evidence="3">
    <location>
        <begin position="8"/>
        <end position="155"/>
    </location>
</feature>
<dbReference type="Gene3D" id="3.40.50.2020">
    <property type="match status" value="1"/>
</dbReference>
<keyword evidence="4" id="KW-0328">Glycosyltransferase</keyword>
<dbReference type="STRING" id="760142.Hipma_1537"/>
<name>F2LTW7_HIPMA</name>
<dbReference type="Pfam" id="PF00156">
    <property type="entry name" value="Pribosyltran"/>
    <property type="match status" value="1"/>
</dbReference>
<dbReference type="CDD" id="cd06223">
    <property type="entry name" value="PRTases_typeI"/>
    <property type="match status" value="1"/>
</dbReference>
<organism evidence="4 5">
    <name type="scientific">Hippea maritima (strain ATCC 700847 / DSM 10411 / MH2)</name>
    <dbReference type="NCBI Taxonomy" id="760142"/>
    <lineage>
        <taxon>Bacteria</taxon>
        <taxon>Pseudomonadati</taxon>
        <taxon>Campylobacterota</taxon>
        <taxon>Desulfurellia</taxon>
        <taxon>Desulfurellales</taxon>
        <taxon>Hippeaceae</taxon>
        <taxon>Hippea</taxon>
    </lineage>
</organism>
<evidence type="ECO:0000256" key="1">
    <source>
        <dbReference type="ARBA" id="ARBA00048811"/>
    </source>
</evidence>
<reference evidence="4 5" key="1">
    <citation type="journal article" date="2011" name="Stand. Genomic Sci.">
        <title>Complete genome sequence of the thermophilic sulfur-reducer Hippea maritima type strain (MH(2)).</title>
        <authorList>
            <person name="Huntemann M."/>
            <person name="Lu M."/>
            <person name="Nolan M."/>
            <person name="Lapidus A."/>
            <person name="Lucas S."/>
            <person name="Hammon N."/>
            <person name="Deshpande S."/>
            <person name="Cheng J.F."/>
            <person name="Tapia R."/>
            <person name="Han C."/>
            <person name="Goodwin L."/>
            <person name="Pitluck S."/>
            <person name="Liolios K."/>
            <person name="Pagani I."/>
            <person name="Ivanova N."/>
            <person name="Ovchinikova G."/>
            <person name="Pati A."/>
            <person name="Chen A."/>
            <person name="Palaniappan K."/>
            <person name="Land M."/>
            <person name="Hauser L."/>
            <person name="Jeffries C.D."/>
            <person name="Detter J.C."/>
            <person name="Brambilla E.M."/>
            <person name="Rohde M."/>
            <person name="Spring S."/>
            <person name="Goker M."/>
            <person name="Woyke T."/>
            <person name="Bristow J."/>
            <person name="Eisen J.A."/>
            <person name="Markowitz V."/>
            <person name="Hugenholtz P."/>
            <person name="Kyrpides N.C."/>
            <person name="Klenk H.P."/>
            <person name="Mavromatis K."/>
        </authorList>
    </citation>
    <scope>NUCLEOTIDE SEQUENCE [LARGE SCALE GENOMIC DNA]</scope>
    <source>
        <strain evidence="5">ATCC 700847 / DSM 10411 / MH2</strain>
    </source>
</reference>
<dbReference type="GO" id="GO:0032263">
    <property type="term" value="P:GMP salvage"/>
    <property type="evidence" value="ECO:0007669"/>
    <property type="project" value="TreeGrafter"/>
</dbReference>
<reference evidence="5" key="2">
    <citation type="submission" date="2011-03" db="EMBL/GenBank/DDBJ databases">
        <title>The complete genome of Hippea maritima DSM 10411.</title>
        <authorList>
            <consortium name="US DOE Joint Genome Institute (JGI-PGF)"/>
            <person name="Lucas S."/>
            <person name="Copeland A."/>
            <person name="Lapidus A."/>
            <person name="Bruce D."/>
            <person name="Goodwin L."/>
            <person name="Pitluck S."/>
            <person name="Peters L."/>
            <person name="Kyrpides N."/>
            <person name="Mavromatis K."/>
            <person name="Pagani I."/>
            <person name="Ivanova N."/>
            <person name="Mikhailova N."/>
            <person name="Lu M."/>
            <person name="Detter J.C."/>
            <person name="Tapia R."/>
            <person name="Han C."/>
            <person name="Land M."/>
            <person name="Hauser L."/>
            <person name="Markowitz V."/>
            <person name="Cheng J.-F."/>
            <person name="Hugenholtz P."/>
            <person name="Woyke T."/>
            <person name="Wu D."/>
            <person name="Spring S."/>
            <person name="Schroeder M."/>
            <person name="Brambilla E."/>
            <person name="Klenk H.-P."/>
            <person name="Eisen J.A."/>
        </authorList>
    </citation>
    <scope>NUCLEOTIDE SEQUENCE [LARGE SCALE GENOMIC DNA]</scope>
    <source>
        <strain evidence="5">ATCC 700847 / DSM 10411 / MH2</strain>
    </source>
</reference>
<evidence type="ECO:0000313" key="4">
    <source>
        <dbReference type="EMBL" id="AEA34493.1"/>
    </source>
</evidence>
<gene>
    <name evidence="4" type="ordered locus">Hipma_1537</name>
</gene>
<comment type="catalytic activity">
    <reaction evidence="2">
        <text>IMP + diphosphate = hypoxanthine + 5-phospho-alpha-D-ribose 1-diphosphate</text>
        <dbReference type="Rhea" id="RHEA:17973"/>
        <dbReference type="ChEBI" id="CHEBI:17368"/>
        <dbReference type="ChEBI" id="CHEBI:33019"/>
        <dbReference type="ChEBI" id="CHEBI:58017"/>
        <dbReference type="ChEBI" id="CHEBI:58053"/>
        <dbReference type="EC" id="2.4.2.8"/>
    </reaction>
    <physiologicalReaction direction="right-to-left" evidence="2">
        <dbReference type="Rhea" id="RHEA:17975"/>
    </physiologicalReaction>
</comment>
<dbReference type="InterPro" id="IPR029057">
    <property type="entry name" value="PRTase-like"/>
</dbReference>
<dbReference type="InterPro" id="IPR050408">
    <property type="entry name" value="HGPRT"/>
</dbReference>
<dbReference type="KEGG" id="hmr:Hipma_1537"/>
<dbReference type="PANTHER" id="PTHR43340:SF1">
    <property type="entry name" value="HYPOXANTHINE PHOSPHORIBOSYLTRANSFERASE"/>
    <property type="match status" value="1"/>
</dbReference>
<evidence type="ECO:0000313" key="5">
    <source>
        <dbReference type="Proteomes" id="UP000008139"/>
    </source>
</evidence>
<evidence type="ECO:0000259" key="3">
    <source>
        <dbReference type="Pfam" id="PF00156"/>
    </source>
</evidence>
<dbReference type="GO" id="GO:0006178">
    <property type="term" value="P:guanine salvage"/>
    <property type="evidence" value="ECO:0007669"/>
    <property type="project" value="TreeGrafter"/>
</dbReference>
<proteinExistence type="predicted"/>
<dbReference type="GO" id="GO:0000287">
    <property type="term" value="F:magnesium ion binding"/>
    <property type="evidence" value="ECO:0007669"/>
    <property type="project" value="TreeGrafter"/>
</dbReference>
<dbReference type="EMBL" id="CP002606">
    <property type="protein sequence ID" value="AEA34493.1"/>
    <property type="molecule type" value="Genomic_DNA"/>
</dbReference>
<comment type="catalytic activity">
    <reaction evidence="1">
        <text>GMP + diphosphate = guanine + 5-phospho-alpha-D-ribose 1-diphosphate</text>
        <dbReference type="Rhea" id="RHEA:25424"/>
        <dbReference type="ChEBI" id="CHEBI:16235"/>
        <dbReference type="ChEBI" id="CHEBI:33019"/>
        <dbReference type="ChEBI" id="CHEBI:58017"/>
        <dbReference type="ChEBI" id="CHEBI:58115"/>
        <dbReference type="EC" id="2.4.2.8"/>
    </reaction>
    <physiologicalReaction direction="right-to-left" evidence="1">
        <dbReference type="Rhea" id="RHEA:25426"/>
    </physiologicalReaction>
</comment>
<evidence type="ECO:0000256" key="2">
    <source>
        <dbReference type="ARBA" id="ARBA00049402"/>
    </source>
</evidence>
<keyword evidence="5" id="KW-1185">Reference proteome</keyword>
<dbReference type="AlphaFoldDB" id="F2LTW7"/>
<dbReference type="SUPFAM" id="SSF53271">
    <property type="entry name" value="PRTase-like"/>
    <property type="match status" value="1"/>
</dbReference>
<dbReference type="FunCoup" id="F2LTW7">
    <property type="interactions" value="371"/>
</dbReference>
<dbReference type="GO" id="GO:0005829">
    <property type="term" value="C:cytosol"/>
    <property type="evidence" value="ECO:0007669"/>
    <property type="project" value="TreeGrafter"/>
</dbReference>
<keyword evidence="4" id="KW-0808">Transferase</keyword>
<dbReference type="HOGENOM" id="CLU_073615_0_1_7"/>
<dbReference type="RefSeq" id="WP_013682522.1">
    <property type="nucleotide sequence ID" value="NC_015318.1"/>
</dbReference>
<dbReference type="GO" id="GO:0004422">
    <property type="term" value="F:hypoxanthine phosphoribosyltransferase activity"/>
    <property type="evidence" value="ECO:0007669"/>
    <property type="project" value="TreeGrafter"/>
</dbReference>
<sequence>MRLLFAEEEIEKRIEKLAKLLDEKLRSKQEKTVMLYIEKGGKPFFEKLTQKMKTNPIKDSIRVKSYAGDRSTGKIEWIKKPSVDLKGKHCIIVDDILDTGKTIKEVKNYMLSQGATGCEICVAVNKHERREEDIEPDYYLFDLDKGFIIGFGMDYNEKYRELPAIYLMGES</sequence>
<dbReference type="Proteomes" id="UP000008139">
    <property type="component" value="Chromosome"/>
</dbReference>
<dbReference type="eggNOG" id="COG0634">
    <property type="taxonomic scope" value="Bacteria"/>
</dbReference>
<dbReference type="InterPro" id="IPR000836">
    <property type="entry name" value="PRTase_dom"/>
</dbReference>
<dbReference type="InParanoid" id="F2LTW7"/>
<dbReference type="GO" id="GO:0046100">
    <property type="term" value="P:hypoxanthine metabolic process"/>
    <property type="evidence" value="ECO:0007669"/>
    <property type="project" value="TreeGrafter"/>
</dbReference>
<protein>
    <submittedName>
        <fullName evidence="4">Phosphoribosyltransferase</fullName>
    </submittedName>
</protein>
<dbReference type="GO" id="GO:0032264">
    <property type="term" value="P:IMP salvage"/>
    <property type="evidence" value="ECO:0007669"/>
    <property type="project" value="TreeGrafter"/>
</dbReference>